<evidence type="ECO:0000256" key="9">
    <source>
        <dbReference type="ARBA" id="ARBA00022889"/>
    </source>
</evidence>
<reference evidence="18" key="2">
    <citation type="submission" date="2025-09" db="UniProtKB">
        <authorList>
            <consortium name="Ensembl"/>
        </authorList>
    </citation>
    <scope>IDENTIFICATION</scope>
</reference>
<accession>A0A3Q2TEA6</accession>
<dbReference type="InterPro" id="IPR015919">
    <property type="entry name" value="Cadherin-like_sf"/>
</dbReference>
<evidence type="ECO:0000256" key="15">
    <source>
        <dbReference type="SAM" id="Phobius"/>
    </source>
</evidence>
<dbReference type="PRINTS" id="PR00205">
    <property type="entry name" value="CADHERIN"/>
</dbReference>
<dbReference type="GO" id="GO:0016339">
    <property type="term" value="P:calcium-dependent cell-cell adhesion via plasma membrane cell adhesion molecules"/>
    <property type="evidence" value="ECO:0007669"/>
    <property type="project" value="TreeGrafter"/>
</dbReference>
<keyword evidence="12 15" id="KW-0472">Membrane</keyword>
<feature type="chain" id="PRO_5018673487" evidence="16">
    <location>
        <begin position="21"/>
        <end position="897"/>
    </location>
</feature>
<dbReference type="FunFam" id="2.60.40.60:FF:000011">
    <property type="entry name" value="Cadherin 1"/>
    <property type="match status" value="1"/>
</dbReference>
<feature type="domain" description="Cadherin" evidence="17">
    <location>
        <begin position="341"/>
        <end position="453"/>
    </location>
</feature>
<reference evidence="18" key="1">
    <citation type="submission" date="2025-08" db="UniProtKB">
        <authorList>
            <consortium name="Ensembl"/>
        </authorList>
    </citation>
    <scope>IDENTIFICATION</scope>
</reference>
<dbReference type="GO" id="GO:0060027">
    <property type="term" value="P:convergent extension involved in gastrulation"/>
    <property type="evidence" value="ECO:0007669"/>
    <property type="project" value="UniProtKB-ARBA"/>
</dbReference>
<evidence type="ECO:0000313" key="18">
    <source>
        <dbReference type="Ensembl" id="ENSFHEP00000013995.1"/>
    </source>
</evidence>
<dbReference type="AlphaFoldDB" id="A0A3Q2TEA6"/>
<protein>
    <submittedName>
        <fullName evidence="18">Desmocollin 1</fullName>
    </submittedName>
</protein>
<evidence type="ECO:0000256" key="2">
    <source>
        <dbReference type="ARBA" id="ARBA00004568"/>
    </source>
</evidence>
<keyword evidence="19" id="KW-1185">Reference proteome</keyword>
<evidence type="ECO:0000256" key="8">
    <source>
        <dbReference type="ARBA" id="ARBA00022837"/>
    </source>
</evidence>
<keyword evidence="10" id="KW-0965">Cell junction</keyword>
<keyword evidence="13" id="KW-0325">Glycoprotein</keyword>
<evidence type="ECO:0000256" key="1">
    <source>
        <dbReference type="ARBA" id="ARBA00004251"/>
    </source>
</evidence>
<dbReference type="GO" id="GO:0007043">
    <property type="term" value="P:cell-cell junction assembly"/>
    <property type="evidence" value="ECO:0007669"/>
    <property type="project" value="TreeGrafter"/>
</dbReference>
<dbReference type="GO" id="GO:0000902">
    <property type="term" value="P:cell morphogenesis"/>
    <property type="evidence" value="ECO:0007669"/>
    <property type="project" value="TreeGrafter"/>
</dbReference>
<dbReference type="InterPro" id="IPR002126">
    <property type="entry name" value="Cadherin-like_dom"/>
</dbReference>
<dbReference type="PROSITE" id="PS50268">
    <property type="entry name" value="CADHERIN_2"/>
    <property type="match status" value="4"/>
</dbReference>
<organism evidence="18 19">
    <name type="scientific">Fundulus heteroclitus</name>
    <name type="common">Killifish</name>
    <name type="synonym">Mummichog</name>
    <dbReference type="NCBI Taxonomy" id="8078"/>
    <lineage>
        <taxon>Eukaryota</taxon>
        <taxon>Metazoa</taxon>
        <taxon>Chordata</taxon>
        <taxon>Craniata</taxon>
        <taxon>Vertebrata</taxon>
        <taxon>Euteleostomi</taxon>
        <taxon>Actinopterygii</taxon>
        <taxon>Neopterygii</taxon>
        <taxon>Teleostei</taxon>
        <taxon>Neoteleostei</taxon>
        <taxon>Acanthomorphata</taxon>
        <taxon>Ovalentaria</taxon>
        <taxon>Atherinomorphae</taxon>
        <taxon>Cyprinodontiformes</taxon>
        <taxon>Fundulidae</taxon>
        <taxon>Fundulus</taxon>
    </lineage>
</organism>
<keyword evidence="5" id="KW-0479">Metal-binding</keyword>
<dbReference type="PROSITE" id="PS51257">
    <property type="entry name" value="PROKAR_LIPOPROTEIN"/>
    <property type="match status" value="1"/>
</dbReference>
<evidence type="ECO:0000256" key="7">
    <source>
        <dbReference type="ARBA" id="ARBA00022737"/>
    </source>
</evidence>
<dbReference type="GO" id="GO:0008013">
    <property type="term" value="F:beta-catenin binding"/>
    <property type="evidence" value="ECO:0007669"/>
    <property type="project" value="TreeGrafter"/>
</dbReference>
<feature type="transmembrane region" description="Helical" evidence="15">
    <location>
        <begin position="665"/>
        <end position="690"/>
    </location>
</feature>
<dbReference type="FunFam" id="2.60.40.60:FF:000019">
    <property type="entry name" value="Cadherin 2"/>
    <property type="match status" value="1"/>
</dbReference>
<dbReference type="CDD" id="cd11304">
    <property type="entry name" value="Cadherin_repeat"/>
    <property type="match status" value="4"/>
</dbReference>
<dbReference type="Gene3D" id="2.60.40.60">
    <property type="entry name" value="Cadherins"/>
    <property type="match status" value="6"/>
</dbReference>
<dbReference type="SMART" id="SM01055">
    <property type="entry name" value="Cadherin_pro"/>
    <property type="match status" value="1"/>
</dbReference>
<dbReference type="GO" id="GO:0030057">
    <property type="term" value="C:desmosome"/>
    <property type="evidence" value="ECO:0007669"/>
    <property type="project" value="UniProtKB-SubCell"/>
</dbReference>
<evidence type="ECO:0000256" key="11">
    <source>
        <dbReference type="ARBA" id="ARBA00022989"/>
    </source>
</evidence>
<dbReference type="Pfam" id="PF08758">
    <property type="entry name" value="Cadherin_pro"/>
    <property type="match status" value="1"/>
</dbReference>
<keyword evidence="8 14" id="KW-0106">Calcium</keyword>
<dbReference type="InterPro" id="IPR027397">
    <property type="entry name" value="Catenin-bd_sf"/>
</dbReference>
<keyword evidence="9" id="KW-0130">Cell adhesion</keyword>
<dbReference type="SMART" id="SM00112">
    <property type="entry name" value="CA"/>
    <property type="match status" value="4"/>
</dbReference>
<evidence type="ECO:0000313" key="19">
    <source>
        <dbReference type="Proteomes" id="UP000265000"/>
    </source>
</evidence>
<sequence length="897" mass="98751">MTKIVFYPVYLLLILSCVESCSIPGSLYVLSPQTIPAGYHLTKVEAVGCDPETLHLTVEDPSFTVQSNGVVVALSPVSVATSGRTFSVRAQDGSGPASEMEVHLVCGTKQKTNEKGQAILKRTKRRWSPPPINILENDVGPFPKDVERIASNSEAKYDVYYTIEGPGVNQYPLNIFSLDKETGVLKVHQPLDREEFPKFILIINALDKVTNQPKDEPLDLTVSVDDKNDNKPEFSGPLIFSVLEQTTNLVVGKVEATDKDDPETDHVKIKFTLKDGLEYFAINPDTGVITTVSNKLDRETKDKHMVTIEIRDLKGAPNGLFNTATATITLLDINDNPPTFRQPSFKATIPENKGETLILRIPVDDKDLKNSDNWISKFVITKGNETGNFRIETDPTTNEGLLYVTKPLDYEKNSKVNLEISAQNKAKLNGTTASWLTVPVEVDVTDIDEGPEFLPASVTYTIKENLPNGTVIGTYKAVDPESRNSNGITYRKQTDPGSWVGVDQATGELTVTNTIDRESPLVKDGMYIITVRATDSSFKTGTGTVTLVILDENDNIPLIPERLIMCEEGDKLTSKYIFPEDNDNSPYSAPFSFAISEEYVDTWNIMAINGTTGLLEQKKKLPTGIHDVSFFVGDQQGIGKKQTTEVRICQCVNGKCIDKDRSVSLGPMGILALLLPLFLLLLLGLLLFFVCTTKREKIPLDDMGYSAGILLPSNTEAPGDEVDATHIFKPDYGYEQGVKSSIKGSTMNMGLLGQKSTSTIGGHSVHDNGFQQSSVFNTLNMQNRSSSQFEKYSLHNGSRVFGNGAEYGSGLHASELTSYQTWRTHGLCLNETLNNLQRSEEDPRDGDDVLHRYGYEGVGSPVGSVGCCSEHPFDENLDFLNSIQPKFKTLAEVCTKR</sequence>
<dbReference type="GO" id="GO:0016342">
    <property type="term" value="C:catenin complex"/>
    <property type="evidence" value="ECO:0007669"/>
    <property type="project" value="TreeGrafter"/>
</dbReference>
<evidence type="ECO:0000256" key="5">
    <source>
        <dbReference type="ARBA" id="ARBA00022723"/>
    </source>
</evidence>
<comment type="subcellular location">
    <subcellularLocation>
        <location evidence="2">Cell junction</location>
        <location evidence="2">Desmosome</location>
    </subcellularLocation>
    <subcellularLocation>
        <location evidence="1">Cell membrane</location>
        <topology evidence="1">Single-pass type I membrane protein</topology>
    </subcellularLocation>
</comment>
<evidence type="ECO:0000259" key="17">
    <source>
        <dbReference type="PROSITE" id="PS50268"/>
    </source>
</evidence>
<evidence type="ECO:0000256" key="10">
    <source>
        <dbReference type="ARBA" id="ARBA00022949"/>
    </source>
</evidence>
<dbReference type="GO" id="GO:0005912">
    <property type="term" value="C:adherens junction"/>
    <property type="evidence" value="ECO:0007669"/>
    <property type="project" value="TreeGrafter"/>
</dbReference>
<feature type="domain" description="Cadherin" evidence="17">
    <location>
        <begin position="145"/>
        <end position="234"/>
    </location>
</feature>
<dbReference type="GO" id="GO:0044331">
    <property type="term" value="P:cell-cell adhesion mediated by cadherin"/>
    <property type="evidence" value="ECO:0007669"/>
    <property type="project" value="TreeGrafter"/>
</dbReference>
<keyword evidence="6 16" id="KW-0732">Signal</keyword>
<dbReference type="Proteomes" id="UP000265000">
    <property type="component" value="Unplaced"/>
</dbReference>
<evidence type="ECO:0000256" key="4">
    <source>
        <dbReference type="ARBA" id="ARBA00022692"/>
    </source>
</evidence>
<dbReference type="InterPro" id="IPR014868">
    <property type="entry name" value="Cadherin_pro_dom"/>
</dbReference>
<dbReference type="InterPro" id="IPR009122">
    <property type="entry name" value="Desmosomal_cadherin"/>
</dbReference>
<evidence type="ECO:0000256" key="16">
    <source>
        <dbReference type="SAM" id="SignalP"/>
    </source>
</evidence>
<name>A0A3Q2TEA6_FUNHE</name>
<dbReference type="Ensembl" id="ENSFHET00000032621.1">
    <property type="protein sequence ID" value="ENSFHEP00000013995.1"/>
    <property type="gene ID" value="ENSFHEG00000015569.1"/>
</dbReference>
<dbReference type="GO" id="GO:0007156">
    <property type="term" value="P:homophilic cell adhesion via plasma membrane adhesion molecules"/>
    <property type="evidence" value="ECO:0007669"/>
    <property type="project" value="InterPro"/>
</dbReference>
<dbReference type="SUPFAM" id="SSF49313">
    <property type="entry name" value="Cadherin-like"/>
    <property type="match status" value="5"/>
</dbReference>
<dbReference type="PROSITE" id="PS00232">
    <property type="entry name" value="CADHERIN_1"/>
    <property type="match status" value="2"/>
</dbReference>
<evidence type="ECO:0000256" key="12">
    <source>
        <dbReference type="ARBA" id="ARBA00023136"/>
    </source>
</evidence>
<feature type="domain" description="Cadherin" evidence="17">
    <location>
        <begin position="454"/>
        <end position="559"/>
    </location>
</feature>
<keyword evidence="7" id="KW-0677">Repeat</keyword>
<dbReference type="PANTHER" id="PTHR24027:SF78">
    <property type="entry name" value="CADHERIN-LIKE PROTEIN 26"/>
    <property type="match status" value="1"/>
</dbReference>
<proteinExistence type="predicted"/>
<keyword evidence="4 15" id="KW-0812">Transmembrane</keyword>
<dbReference type="Pfam" id="PF00028">
    <property type="entry name" value="Cadherin"/>
    <property type="match status" value="4"/>
</dbReference>
<dbReference type="GO" id="GO:0045296">
    <property type="term" value="F:cadherin binding"/>
    <property type="evidence" value="ECO:0007669"/>
    <property type="project" value="TreeGrafter"/>
</dbReference>
<keyword evidence="11 15" id="KW-1133">Transmembrane helix</keyword>
<evidence type="ECO:0000256" key="14">
    <source>
        <dbReference type="PROSITE-ProRule" id="PRU00043"/>
    </source>
</evidence>
<evidence type="ECO:0000256" key="3">
    <source>
        <dbReference type="ARBA" id="ARBA00022475"/>
    </source>
</evidence>
<keyword evidence="3" id="KW-1003">Cell membrane</keyword>
<feature type="signal peptide" evidence="16">
    <location>
        <begin position="1"/>
        <end position="20"/>
    </location>
</feature>
<dbReference type="GO" id="GO:0034332">
    <property type="term" value="P:adherens junction organization"/>
    <property type="evidence" value="ECO:0007669"/>
    <property type="project" value="TreeGrafter"/>
</dbReference>
<feature type="domain" description="Cadherin" evidence="17">
    <location>
        <begin position="251"/>
        <end position="340"/>
    </location>
</feature>
<dbReference type="STRING" id="8078.ENSFHEP00000013995"/>
<evidence type="ECO:0000256" key="6">
    <source>
        <dbReference type="ARBA" id="ARBA00022729"/>
    </source>
</evidence>
<dbReference type="FunFam" id="2.60.40.60:FF:000027">
    <property type="entry name" value="Cadherin 2"/>
    <property type="match status" value="1"/>
</dbReference>
<dbReference type="GO" id="GO:0016477">
    <property type="term" value="P:cell migration"/>
    <property type="evidence" value="ECO:0007669"/>
    <property type="project" value="TreeGrafter"/>
</dbReference>
<dbReference type="PANTHER" id="PTHR24027">
    <property type="entry name" value="CADHERIN-23"/>
    <property type="match status" value="1"/>
</dbReference>
<dbReference type="InterPro" id="IPR020894">
    <property type="entry name" value="Cadherin_CS"/>
</dbReference>
<dbReference type="GO" id="GO:0005509">
    <property type="term" value="F:calcium ion binding"/>
    <property type="evidence" value="ECO:0007669"/>
    <property type="project" value="UniProtKB-UniRule"/>
</dbReference>
<dbReference type="Gene3D" id="4.10.900.10">
    <property type="entry name" value="TCF3-CBD (Catenin binding domain)"/>
    <property type="match status" value="1"/>
</dbReference>
<dbReference type="InterPro" id="IPR039808">
    <property type="entry name" value="Cadherin"/>
</dbReference>
<dbReference type="GeneTree" id="ENSGT01030000234624"/>
<evidence type="ECO:0000256" key="13">
    <source>
        <dbReference type="ARBA" id="ARBA00023180"/>
    </source>
</evidence>
<dbReference type="PRINTS" id="PR01818">
    <property type="entry name" value="DESMOCADHERN"/>
</dbReference>